<accession>A0A926EVF5</accession>
<proteinExistence type="predicted"/>
<dbReference type="GO" id="GO:0016787">
    <property type="term" value="F:hydrolase activity"/>
    <property type="evidence" value="ECO:0007669"/>
    <property type="project" value="UniProtKB-KW"/>
</dbReference>
<dbReference type="Pfam" id="PF12146">
    <property type="entry name" value="Hydrolase_4"/>
    <property type="match status" value="1"/>
</dbReference>
<dbReference type="SUPFAM" id="SSF53474">
    <property type="entry name" value="alpha/beta-Hydrolases"/>
    <property type="match status" value="1"/>
</dbReference>
<dbReference type="PANTHER" id="PTHR11614">
    <property type="entry name" value="PHOSPHOLIPASE-RELATED"/>
    <property type="match status" value="1"/>
</dbReference>
<evidence type="ECO:0000259" key="1">
    <source>
        <dbReference type="Pfam" id="PF12146"/>
    </source>
</evidence>
<evidence type="ECO:0000313" key="3">
    <source>
        <dbReference type="Proteomes" id="UP000601522"/>
    </source>
</evidence>
<dbReference type="InterPro" id="IPR051044">
    <property type="entry name" value="MAG_DAG_Lipase"/>
</dbReference>
<reference evidence="2 3" key="1">
    <citation type="submission" date="2020-08" db="EMBL/GenBank/DDBJ databases">
        <title>Genome public.</title>
        <authorList>
            <person name="Liu C."/>
            <person name="Sun Q."/>
        </authorList>
    </citation>
    <scope>NUCLEOTIDE SEQUENCE [LARGE SCALE GENOMIC DNA]</scope>
    <source>
        <strain evidence="2 3">NSJ-26</strain>
    </source>
</reference>
<dbReference type="RefSeq" id="WP_249322465.1">
    <property type="nucleotide sequence ID" value="NZ_JACRTK010000001.1"/>
</dbReference>
<gene>
    <name evidence="2" type="ORF">H8689_00605</name>
</gene>
<dbReference type="Gene3D" id="3.40.50.1820">
    <property type="entry name" value="alpha/beta hydrolase"/>
    <property type="match status" value="1"/>
</dbReference>
<keyword evidence="3" id="KW-1185">Reference proteome</keyword>
<organism evidence="2 3">
    <name type="scientific">Wansuia hejianensis</name>
    <dbReference type="NCBI Taxonomy" id="2763667"/>
    <lineage>
        <taxon>Bacteria</taxon>
        <taxon>Bacillati</taxon>
        <taxon>Bacillota</taxon>
        <taxon>Clostridia</taxon>
        <taxon>Lachnospirales</taxon>
        <taxon>Lachnospiraceae</taxon>
        <taxon>Wansuia</taxon>
    </lineage>
</organism>
<dbReference type="AlphaFoldDB" id="A0A926EVF5"/>
<dbReference type="InterPro" id="IPR022742">
    <property type="entry name" value="Hydrolase_4"/>
</dbReference>
<feature type="domain" description="Serine aminopeptidase S33" evidence="1">
    <location>
        <begin position="27"/>
        <end position="291"/>
    </location>
</feature>
<name>A0A926EVF5_9FIRM</name>
<evidence type="ECO:0000313" key="2">
    <source>
        <dbReference type="EMBL" id="MBC8589646.1"/>
    </source>
</evidence>
<dbReference type="InterPro" id="IPR029058">
    <property type="entry name" value="AB_hydrolase_fold"/>
</dbReference>
<dbReference type="EMBL" id="JACRTK010000001">
    <property type="protein sequence ID" value="MBC8589646.1"/>
    <property type="molecule type" value="Genomic_DNA"/>
</dbReference>
<keyword evidence="2" id="KW-0378">Hydrolase</keyword>
<comment type="caution">
    <text evidence="2">The sequence shown here is derived from an EMBL/GenBank/DDBJ whole genome shotgun (WGS) entry which is preliminary data.</text>
</comment>
<sequence length="308" mass="35132">MISKSFIFKSGDGTDIFVYNWVPENIKVKGIVQISHGMAETAHRYERFARSLTNRGYIVYANDHRGHGKTAGTIENLGYLADEDGFNWLVRDLYSLTNIIKKENPSLPIFLFGHSMGSFAAQKYIMLHGSELKGVILSGSNGKQGIVLNIGAAFAKREIKKHGRKSQSPKLNKLIFGAFNKAFNPSRTEFDWLSRDNEEVDKYINNPYCGTIFTTGFFYDFLTGLKDIEDKKNFNLIPKDLPIYIFSGDKDPVGKFGKGVRNLFNRYKSIGVKDINYKLYKDGRHEMLNEINRDEVTSDILQWLDNHV</sequence>
<protein>
    <submittedName>
        <fullName evidence="2">Alpha/beta hydrolase</fullName>
    </submittedName>
</protein>
<dbReference type="Proteomes" id="UP000601522">
    <property type="component" value="Unassembled WGS sequence"/>
</dbReference>